<reference evidence="10 11" key="1">
    <citation type="journal article" date="2020" name="Nature">
        <title>Isolation of an archaeon at the prokaryote-eukaryote interface.</title>
        <authorList>
            <person name="Imachi H."/>
            <person name="Nobu M.K."/>
            <person name="Nakahara N."/>
            <person name="Morono Y."/>
            <person name="Ogawara M."/>
            <person name="Takaki Y."/>
            <person name="Takano Y."/>
            <person name="Uematsu K."/>
            <person name="Ikuta T."/>
            <person name="Ito M."/>
            <person name="Matsui Y."/>
            <person name="Miyazaki M."/>
            <person name="Murata K."/>
            <person name="Saito Y."/>
            <person name="Sakai S."/>
            <person name="Song C."/>
            <person name="Tasumi E."/>
            <person name="Yamanaka Y."/>
            <person name="Yamaguchi T."/>
            <person name="Kamagata Y."/>
            <person name="Tamaki H."/>
            <person name="Takai K."/>
        </authorList>
    </citation>
    <scope>NUCLEOTIDE SEQUENCE [LARGE SCALE GENOMIC DNA]</scope>
    <source>
        <strain evidence="10 11">MK-D1</strain>
    </source>
</reference>
<keyword evidence="8 10" id="KW-0413">Isomerase</keyword>
<dbReference type="KEGG" id="psyt:DSAG12_01288"/>
<proteinExistence type="inferred from homology"/>
<evidence type="ECO:0000256" key="5">
    <source>
        <dbReference type="ARBA" id="ARBA00022490"/>
    </source>
</evidence>
<comment type="subcellular location">
    <subcellularLocation>
        <location evidence="2">Cytoplasm</location>
    </subcellularLocation>
</comment>
<dbReference type="Proteomes" id="UP000321408">
    <property type="component" value="Chromosome"/>
</dbReference>
<dbReference type="GO" id="GO:0003755">
    <property type="term" value="F:peptidyl-prolyl cis-trans isomerase activity"/>
    <property type="evidence" value="ECO:0007669"/>
    <property type="project" value="UniProtKB-KW"/>
</dbReference>
<feature type="region of interest" description="Disordered" evidence="9">
    <location>
        <begin position="1"/>
        <end position="72"/>
    </location>
</feature>
<dbReference type="EC" id="5.2.1.8" evidence="4"/>
<dbReference type="AlphaFoldDB" id="A0A5B9D8P6"/>
<keyword evidence="7" id="KW-0143">Chaperone</keyword>
<dbReference type="PANTHER" id="PTHR47861:SF3">
    <property type="entry name" value="FKBP-TYPE PEPTIDYL-PROLYL CIS-TRANS ISOMERASE SLYD"/>
    <property type="match status" value="1"/>
</dbReference>
<evidence type="ECO:0000256" key="8">
    <source>
        <dbReference type="ARBA" id="ARBA00023235"/>
    </source>
</evidence>
<evidence type="ECO:0000256" key="7">
    <source>
        <dbReference type="ARBA" id="ARBA00023186"/>
    </source>
</evidence>
<keyword evidence="6" id="KW-0697">Rotamase</keyword>
<dbReference type="Gene3D" id="3.10.50.40">
    <property type="match status" value="1"/>
</dbReference>
<dbReference type="Gene3D" id="2.40.10.330">
    <property type="match status" value="1"/>
</dbReference>
<feature type="compositionally biased region" description="Basic residues" evidence="9">
    <location>
        <begin position="9"/>
        <end position="44"/>
    </location>
</feature>
<dbReference type="PANTHER" id="PTHR47861">
    <property type="entry name" value="FKBP-TYPE PEPTIDYL-PROLYL CIS-TRANS ISOMERASE SLYD"/>
    <property type="match status" value="1"/>
</dbReference>
<sequence length="345" mass="39337">MAETETKKNTKKVTKKVTKKATKKTTKKATKKSTKKPTKKTTKKVAKEEPSKVDVETEVDNKAKEEAEKKKKLKTKKVKIGDMVSVDIRGKTIEPEDPKREIVFQASNPEDAQMLPNYDPKKLEQYVPDLAIIGKQGFITDSIDAVIQEGIKYFEEKIIQLEPADAFGERVGNKIEKVSAKQFKKDMNEEPRPGATYKDKKGRSGTVLRAAQGRLLVDFNHPLAGRKIEYKIKVIDCIEGFDNQVKALLGRRMPGLDTILNEFKIKHIEKESILEIELPQMFVYQIAQQQGGLYFKMGASMDIQEHLGIETVKFVEVYAKPPVPEVNHDEHDHDHHNHDHDHKEK</sequence>
<comment type="catalytic activity">
    <reaction evidence="1">
        <text>[protein]-peptidylproline (omega=180) = [protein]-peptidylproline (omega=0)</text>
        <dbReference type="Rhea" id="RHEA:16237"/>
        <dbReference type="Rhea" id="RHEA-COMP:10747"/>
        <dbReference type="Rhea" id="RHEA-COMP:10748"/>
        <dbReference type="ChEBI" id="CHEBI:83833"/>
        <dbReference type="ChEBI" id="CHEBI:83834"/>
        <dbReference type="EC" id="5.2.1.8"/>
    </reaction>
</comment>
<evidence type="ECO:0000313" key="11">
    <source>
        <dbReference type="Proteomes" id="UP000321408"/>
    </source>
</evidence>
<evidence type="ECO:0000256" key="9">
    <source>
        <dbReference type="SAM" id="MobiDB-lite"/>
    </source>
</evidence>
<evidence type="ECO:0000256" key="4">
    <source>
        <dbReference type="ARBA" id="ARBA00013194"/>
    </source>
</evidence>
<dbReference type="GeneID" id="41329281"/>
<evidence type="ECO:0000313" key="10">
    <source>
        <dbReference type="EMBL" id="QEE15462.1"/>
    </source>
</evidence>
<feature type="region of interest" description="Disordered" evidence="9">
    <location>
        <begin position="323"/>
        <end position="345"/>
    </location>
</feature>
<keyword evidence="5" id="KW-0963">Cytoplasm</keyword>
<protein>
    <recommendedName>
        <fullName evidence="4">peptidylprolyl isomerase</fullName>
        <ecNumber evidence="4">5.2.1.8</ecNumber>
    </recommendedName>
</protein>
<dbReference type="SUPFAM" id="SSF54534">
    <property type="entry name" value="FKBP-like"/>
    <property type="match status" value="1"/>
</dbReference>
<feature type="compositionally biased region" description="Basic and acidic residues" evidence="9">
    <location>
        <begin position="326"/>
        <end position="345"/>
    </location>
</feature>
<dbReference type="InterPro" id="IPR048261">
    <property type="entry name" value="SlpA/SlyD-like_ins_sf"/>
</dbReference>
<name>A0A5B9D8P6_9ARCH</name>
<accession>A0A5B9D8P6</accession>
<evidence type="ECO:0000256" key="6">
    <source>
        <dbReference type="ARBA" id="ARBA00023110"/>
    </source>
</evidence>
<dbReference type="RefSeq" id="WP_162306600.1">
    <property type="nucleotide sequence ID" value="NZ_CP042905.2"/>
</dbReference>
<feature type="compositionally biased region" description="Basic and acidic residues" evidence="9">
    <location>
        <begin position="45"/>
        <end position="69"/>
    </location>
</feature>
<gene>
    <name evidence="10" type="ORF">DSAG12_01288</name>
</gene>
<evidence type="ECO:0000256" key="1">
    <source>
        <dbReference type="ARBA" id="ARBA00000971"/>
    </source>
</evidence>
<evidence type="ECO:0000256" key="2">
    <source>
        <dbReference type="ARBA" id="ARBA00004496"/>
    </source>
</evidence>
<dbReference type="OrthoDB" id="8615at2157"/>
<organism evidence="10 11">
    <name type="scientific">Promethearchaeum syntrophicum</name>
    <dbReference type="NCBI Taxonomy" id="2594042"/>
    <lineage>
        <taxon>Archaea</taxon>
        <taxon>Promethearchaeati</taxon>
        <taxon>Promethearchaeota</taxon>
        <taxon>Promethearchaeia</taxon>
        <taxon>Promethearchaeales</taxon>
        <taxon>Promethearchaeaceae</taxon>
        <taxon>Promethearchaeum</taxon>
    </lineage>
</organism>
<reference evidence="10 11" key="2">
    <citation type="journal article" date="2024" name="Int. J. Syst. Evol. Microbiol.">
        <title>Promethearchaeum syntrophicum gen. nov., sp. nov., an anaerobic, obligately syntrophic archaeon, the first isolate of the lineage 'Asgard' archaea, and proposal of the new archaeal phylum Promethearchaeota phyl. nov. and kingdom Promethearchaeati regn. nov.</title>
        <authorList>
            <person name="Imachi H."/>
            <person name="Nobu M.K."/>
            <person name="Kato S."/>
            <person name="Takaki Y."/>
            <person name="Miyazaki M."/>
            <person name="Miyata M."/>
            <person name="Ogawara M."/>
            <person name="Saito Y."/>
            <person name="Sakai S."/>
            <person name="Tahara Y.O."/>
            <person name="Takano Y."/>
            <person name="Tasumi E."/>
            <person name="Uematsu K."/>
            <person name="Yoshimura T."/>
            <person name="Itoh T."/>
            <person name="Ohkuma M."/>
            <person name="Takai K."/>
        </authorList>
    </citation>
    <scope>NUCLEOTIDE SEQUENCE [LARGE SCALE GENOMIC DNA]</scope>
    <source>
        <strain evidence="10 11">MK-D1</strain>
    </source>
</reference>
<evidence type="ECO:0000256" key="3">
    <source>
        <dbReference type="ARBA" id="ARBA00006577"/>
    </source>
</evidence>
<dbReference type="EMBL" id="CP042905">
    <property type="protein sequence ID" value="QEE15462.1"/>
    <property type="molecule type" value="Genomic_DNA"/>
</dbReference>
<dbReference type="GO" id="GO:0005737">
    <property type="term" value="C:cytoplasm"/>
    <property type="evidence" value="ECO:0007669"/>
    <property type="project" value="UniProtKB-SubCell"/>
</dbReference>
<dbReference type="InterPro" id="IPR046357">
    <property type="entry name" value="PPIase_dom_sf"/>
</dbReference>
<keyword evidence="11" id="KW-1185">Reference proteome</keyword>
<comment type="similarity">
    <text evidence="3">Belongs to the FKBP-type PPIase family.</text>
</comment>